<dbReference type="AlphaFoldDB" id="A0A1R3RKG7"/>
<evidence type="ECO:0000256" key="3">
    <source>
        <dbReference type="ARBA" id="ARBA00022679"/>
    </source>
</evidence>
<dbReference type="PROSITE" id="PS00108">
    <property type="entry name" value="PROTEIN_KINASE_ST"/>
    <property type="match status" value="1"/>
</dbReference>
<evidence type="ECO:0000256" key="4">
    <source>
        <dbReference type="ARBA" id="ARBA00022741"/>
    </source>
</evidence>
<evidence type="ECO:0000256" key="6">
    <source>
        <dbReference type="ARBA" id="ARBA00022840"/>
    </source>
</evidence>
<dbReference type="OMA" id="FGSLDWR"/>
<keyword evidence="6" id="KW-0067">ATP-binding</keyword>
<dbReference type="VEuPathDB" id="FungiDB:ASPCADRAFT_397679"/>
<dbReference type="InterPro" id="IPR000719">
    <property type="entry name" value="Prot_kinase_dom"/>
</dbReference>
<dbReference type="GO" id="GO:0004674">
    <property type="term" value="F:protein serine/threonine kinase activity"/>
    <property type="evidence" value="ECO:0007669"/>
    <property type="project" value="UniProtKB-KW"/>
</dbReference>
<dbReference type="GO" id="GO:0005524">
    <property type="term" value="F:ATP binding"/>
    <property type="evidence" value="ECO:0007669"/>
    <property type="project" value="UniProtKB-KW"/>
</dbReference>
<keyword evidence="4" id="KW-0547">Nucleotide-binding</keyword>
<keyword evidence="2" id="KW-0723">Serine/threonine-protein kinase</keyword>
<dbReference type="EC" id="2.7.11.1" evidence="1"/>
<evidence type="ECO:0000256" key="8">
    <source>
        <dbReference type="ARBA" id="ARBA00048679"/>
    </source>
</evidence>
<comment type="catalytic activity">
    <reaction evidence="7">
        <text>L-threonyl-[protein] + ATP = O-phospho-L-threonyl-[protein] + ADP + H(+)</text>
        <dbReference type="Rhea" id="RHEA:46608"/>
        <dbReference type="Rhea" id="RHEA-COMP:11060"/>
        <dbReference type="Rhea" id="RHEA-COMP:11605"/>
        <dbReference type="ChEBI" id="CHEBI:15378"/>
        <dbReference type="ChEBI" id="CHEBI:30013"/>
        <dbReference type="ChEBI" id="CHEBI:30616"/>
        <dbReference type="ChEBI" id="CHEBI:61977"/>
        <dbReference type="ChEBI" id="CHEBI:456216"/>
        <dbReference type="EC" id="2.7.11.1"/>
    </reaction>
</comment>
<dbReference type="STRING" id="602072.A0A1R3RKG7"/>
<keyword evidence="11" id="KW-1185">Reference proteome</keyword>
<dbReference type="InterPro" id="IPR011009">
    <property type="entry name" value="Kinase-like_dom_sf"/>
</dbReference>
<protein>
    <recommendedName>
        <fullName evidence="1">non-specific serine/threonine protein kinase</fullName>
        <ecNumber evidence="1">2.7.11.1</ecNumber>
    </recommendedName>
</protein>
<dbReference type="SMART" id="SM00220">
    <property type="entry name" value="S_TKc"/>
    <property type="match status" value="1"/>
</dbReference>
<gene>
    <name evidence="10" type="ORF">ASPCADRAFT_397679</name>
</gene>
<evidence type="ECO:0000256" key="5">
    <source>
        <dbReference type="ARBA" id="ARBA00022777"/>
    </source>
</evidence>
<evidence type="ECO:0000313" key="10">
    <source>
        <dbReference type="EMBL" id="OOF94963.1"/>
    </source>
</evidence>
<evidence type="ECO:0000256" key="7">
    <source>
        <dbReference type="ARBA" id="ARBA00047899"/>
    </source>
</evidence>
<dbReference type="SUPFAM" id="SSF56112">
    <property type="entry name" value="Protein kinase-like (PK-like)"/>
    <property type="match status" value="1"/>
</dbReference>
<dbReference type="OrthoDB" id="5979581at2759"/>
<dbReference type="PANTHER" id="PTHR47634:SF9">
    <property type="entry name" value="PROTEIN KINASE DOMAIN-CONTAINING PROTEIN-RELATED"/>
    <property type="match status" value="1"/>
</dbReference>
<name>A0A1R3RKG7_ASPC5</name>
<evidence type="ECO:0000259" key="9">
    <source>
        <dbReference type="PROSITE" id="PS50011"/>
    </source>
</evidence>
<evidence type="ECO:0000313" key="11">
    <source>
        <dbReference type="Proteomes" id="UP000188318"/>
    </source>
</evidence>
<dbReference type="InterPro" id="IPR051334">
    <property type="entry name" value="SRPK"/>
</dbReference>
<dbReference type="PROSITE" id="PS50011">
    <property type="entry name" value="PROTEIN_KINASE_DOM"/>
    <property type="match status" value="1"/>
</dbReference>
<reference evidence="11" key="1">
    <citation type="journal article" date="2017" name="Genome Biol.">
        <title>Comparative genomics reveals high biological diversity and specific adaptations in the industrially and medically important fungal genus Aspergillus.</title>
        <authorList>
            <person name="de Vries R.P."/>
            <person name="Riley R."/>
            <person name="Wiebenga A."/>
            <person name="Aguilar-Osorio G."/>
            <person name="Amillis S."/>
            <person name="Uchima C.A."/>
            <person name="Anderluh G."/>
            <person name="Asadollahi M."/>
            <person name="Askin M."/>
            <person name="Barry K."/>
            <person name="Battaglia E."/>
            <person name="Bayram O."/>
            <person name="Benocci T."/>
            <person name="Braus-Stromeyer S.A."/>
            <person name="Caldana C."/>
            <person name="Canovas D."/>
            <person name="Cerqueira G.C."/>
            <person name="Chen F."/>
            <person name="Chen W."/>
            <person name="Choi C."/>
            <person name="Clum A."/>
            <person name="Dos Santos R.A."/>
            <person name="Damasio A.R."/>
            <person name="Diallinas G."/>
            <person name="Emri T."/>
            <person name="Fekete E."/>
            <person name="Flipphi M."/>
            <person name="Freyberg S."/>
            <person name="Gallo A."/>
            <person name="Gournas C."/>
            <person name="Habgood R."/>
            <person name="Hainaut M."/>
            <person name="Harispe M.L."/>
            <person name="Henrissat B."/>
            <person name="Hilden K.S."/>
            <person name="Hope R."/>
            <person name="Hossain A."/>
            <person name="Karabika E."/>
            <person name="Karaffa L."/>
            <person name="Karanyi Z."/>
            <person name="Krasevec N."/>
            <person name="Kuo A."/>
            <person name="Kusch H."/>
            <person name="LaButti K."/>
            <person name="Lagendijk E.L."/>
            <person name="Lapidus A."/>
            <person name="Levasseur A."/>
            <person name="Lindquist E."/>
            <person name="Lipzen A."/>
            <person name="Logrieco A.F."/>
            <person name="MacCabe A."/>
            <person name="Maekelae M.R."/>
            <person name="Malavazi I."/>
            <person name="Melin P."/>
            <person name="Meyer V."/>
            <person name="Mielnichuk N."/>
            <person name="Miskei M."/>
            <person name="Molnar A.P."/>
            <person name="Mule G."/>
            <person name="Ngan C.Y."/>
            <person name="Orejas M."/>
            <person name="Orosz E."/>
            <person name="Ouedraogo J.P."/>
            <person name="Overkamp K.M."/>
            <person name="Park H.-S."/>
            <person name="Perrone G."/>
            <person name="Piumi F."/>
            <person name="Punt P.J."/>
            <person name="Ram A.F."/>
            <person name="Ramon A."/>
            <person name="Rauscher S."/>
            <person name="Record E."/>
            <person name="Riano-Pachon D.M."/>
            <person name="Robert V."/>
            <person name="Roehrig J."/>
            <person name="Ruller R."/>
            <person name="Salamov A."/>
            <person name="Salih N.S."/>
            <person name="Samson R.A."/>
            <person name="Sandor E."/>
            <person name="Sanguinetti M."/>
            <person name="Schuetze T."/>
            <person name="Sepcic K."/>
            <person name="Shelest E."/>
            <person name="Sherlock G."/>
            <person name="Sophianopoulou V."/>
            <person name="Squina F.M."/>
            <person name="Sun H."/>
            <person name="Susca A."/>
            <person name="Todd R.B."/>
            <person name="Tsang A."/>
            <person name="Unkles S.E."/>
            <person name="van de Wiele N."/>
            <person name="van Rossen-Uffink D."/>
            <person name="Oliveira J.V."/>
            <person name="Vesth T.C."/>
            <person name="Visser J."/>
            <person name="Yu J.-H."/>
            <person name="Zhou M."/>
            <person name="Andersen M.R."/>
            <person name="Archer D.B."/>
            <person name="Baker S.E."/>
            <person name="Benoit I."/>
            <person name="Brakhage A.A."/>
            <person name="Braus G.H."/>
            <person name="Fischer R."/>
            <person name="Frisvad J.C."/>
            <person name="Goldman G.H."/>
            <person name="Houbraken J."/>
            <person name="Oakley B."/>
            <person name="Pocsi I."/>
            <person name="Scazzocchio C."/>
            <person name="Seiboth B."/>
            <person name="vanKuyk P.A."/>
            <person name="Wortman J."/>
            <person name="Dyer P.S."/>
            <person name="Grigoriev I.V."/>
        </authorList>
    </citation>
    <scope>NUCLEOTIDE SEQUENCE [LARGE SCALE GENOMIC DNA]</scope>
    <source>
        <strain evidence="11">ITEM 5010</strain>
    </source>
</reference>
<organism evidence="10 11">
    <name type="scientific">Aspergillus carbonarius (strain ITEM 5010)</name>
    <dbReference type="NCBI Taxonomy" id="602072"/>
    <lineage>
        <taxon>Eukaryota</taxon>
        <taxon>Fungi</taxon>
        <taxon>Dikarya</taxon>
        <taxon>Ascomycota</taxon>
        <taxon>Pezizomycotina</taxon>
        <taxon>Eurotiomycetes</taxon>
        <taxon>Eurotiomycetidae</taxon>
        <taxon>Eurotiales</taxon>
        <taxon>Aspergillaceae</taxon>
        <taxon>Aspergillus</taxon>
        <taxon>Aspergillus subgen. Circumdati</taxon>
    </lineage>
</organism>
<evidence type="ECO:0000256" key="1">
    <source>
        <dbReference type="ARBA" id="ARBA00012513"/>
    </source>
</evidence>
<evidence type="ECO:0000256" key="2">
    <source>
        <dbReference type="ARBA" id="ARBA00022527"/>
    </source>
</evidence>
<keyword evidence="5" id="KW-0418">Kinase</keyword>
<dbReference type="GO" id="GO:0050684">
    <property type="term" value="P:regulation of mRNA processing"/>
    <property type="evidence" value="ECO:0007669"/>
    <property type="project" value="TreeGrafter"/>
</dbReference>
<dbReference type="PANTHER" id="PTHR47634">
    <property type="entry name" value="PROTEIN KINASE DOMAIN-CONTAINING PROTEIN-RELATED"/>
    <property type="match status" value="1"/>
</dbReference>
<dbReference type="Proteomes" id="UP000188318">
    <property type="component" value="Unassembled WGS sequence"/>
</dbReference>
<feature type="domain" description="Protein kinase" evidence="9">
    <location>
        <begin position="42"/>
        <end position="427"/>
    </location>
</feature>
<dbReference type="Pfam" id="PF00069">
    <property type="entry name" value="Pkinase"/>
    <property type="match status" value="1"/>
</dbReference>
<comment type="catalytic activity">
    <reaction evidence="8">
        <text>L-seryl-[protein] + ATP = O-phospho-L-seryl-[protein] + ADP + H(+)</text>
        <dbReference type="Rhea" id="RHEA:17989"/>
        <dbReference type="Rhea" id="RHEA-COMP:9863"/>
        <dbReference type="Rhea" id="RHEA-COMP:11604"/>
        <dbReference type="ChEBI" id="CHEBI:15378"/>
        <dbReference type="ChEBI" id="CHEBI:29999"/>
        <dbReference type="ChEBI" id="CHEBI:30616"/>
        <dbReference type="ChEBI" id="CHEBI:83421"/>
        <dbReference type="ChEBI" id="CHEBI:456216"/>
        <dbReference type="EC" id="2.7.11.1"/>
    </reaction>
</comment>
<sequence length="431" mass="49321">MSNIRTTLTIHPDEIVDEEACPTYDSQSYFPANPGMILAHSYQLLVKVGWGAQSTVWLAQDLTRYRWQPQQLLAIKIVNANAPHDIYHERDIENLITTQNPSHKGYGLIRTCSKSFEVASPDAHHNHICLIYEPMREPLWILQKRFTDQKLPLSLAKAYILFLLAALDYLHAECKVVHTDLKLDNILMTFENDNILPSFLRDHIDMQSKSNSSTGRVTYRCQNDFGPLNWRELKNMYPKLTDFGSAVRLDHAKGRGRKIGLHPIQPDQHRAPEVMLGHGWDFSADIWNLGILSWNIIENTDLFCHTHDTEGRYCAKSHIAEMIALLGPPPKEFVTRSDASISKWPDTITNEAGKPCRSLHEFYDGPFFDTEGRFLHQDLIPTRSIDQALSSLPGPEKDPFRSFIGSMLTWVPEERETAHELMDHPFLSLGK</sequence>
<accession>A0A1R3RKG7</accession>
<dbReference type="InterPro" id="IPR008271">
    <property type="entry name" value="Ser/Thr_kinase_AS"/>
</dbReference>
<dbReference type="Gene3D" id="1.10.510.10">
    <property type="entry name" value="Transferase(Phosphotransferase) domain 1"/>
    <property type="match status" value="1"/>
</dbReference>
<dbReference type="Gene3D" id="3.30.200.20">
    <property type="entry name" value="Phosphorylase Kinase, domain 1"/>
    <property type="match status" value="1"/>
</dbReference>
<dbReference type="EMBL" id="KV907501">
    <property type="protein sequence ID" value="OOF94963.1"/>
    <property type="molecule type" value="Genomic_DNA"/>
</dbReference>
<proteinExistence type="predicted"/>
<dbReference type="GO" id="GO:0000245">
    <property type="term" value="P:spliceosomal complex assembly"/>
    <property type="evidence" value="ECO:0007669"/>
    <property type="project" value="TreeGrafter"/>
</dbReference>
<keyword evidence="3" id="KW-0808">Transferase</keyword>